<keyword evidence="6 9" id="KW-0443">Lipid metabolism</keyword>
<dbReference type="SUPFAM" id="SSF52151">
    <property type="entry name" value="FabD/lysophospholipase-like"/>
    <property type="match status" value="1"/>
</dbReference>
<keyword evidence="7" id="KW-0325">Glycoprotein</keyword>
<proteinExistence type="inferred from homology"/>
<accession>A0A0M8N1Z0</accession>
<keyword evidence="5 9" id="KW-0442">Lipid degradation</keyword>
<keyword evidence="3" id="KW-0732">Signal</keyword>
<dbReference type="Pfam" id="PF01735">
    <property type="entry name" value="PLA2_B"/>
    <property type="match status" value="1"/>
</dbReference>
<evidence type="ECO:0000256" key="10">
    <source>
        <dbReference type="RuleBase" id="RU362103"/>
    </source>
</evidence>
<reference evidence="13 14" key="1">
    <citation type="submission" date="2015-07" db="EMBL/GenBank/DDBJ databases">
        <title>The genome of the fungus Escovopsis weberi, a specialized disease agent of ant agriculture.</title>
        <authorList>
            <person name="de Man T.J."/>
            <person name="Stajich J.E."/>
            <person name="Kubicek C.P."/>
            <person name="Chenthamara K."/>
            <person name="Atanasova L."/>
            <person name="Druzhinina I.S."/>
            <person name="Birnbaum S."/>
            <person name="Barribeau S.M."/>
            <person name="Teiling C."/>
            <person name="Suen G."/>
            <person name="Currie C."/>
            <person name="Gerardo N.M."/>
        </authorList>
    </citation>
    <scope>NUCLEOTIDE SEQUENCE [LARGE SCALE GENOMIC DNA]</scope>
</reference>
<dbReference type="EMBL" id="LGSR01000022">
    <property type="protein sequence ID" value="KOS18131.1"/>
    <property type="molecule type" value="Genomic_DNA"/>
</dbReference>
<dbReference type="PANTHER" id="PTHR10728">
    <property type="entry name" value="CYTOSOLIC PHOSPHOLIPASE A2"/>
    <property type="match status" value="1"/>
</dbReference>
<protein>
    <recommendedName>
        <fullName evidence="2 10">Lysophospholipase</fullName>
        <ecNumber evidence="2 10">3.1.1.5</ecNumber>
    </recommendedName>
</protein>
<gene>
    <name evidence="13" type="ORF">ESCO_002827</name>
</gene>
<evidence type="ECO:0000256" key="8">
    <source>
        <dbReference type="ARBA" id="ARBA00049531"/>
    </source>
</evidence>
<evidence type="ECO:0000313" key="13">
    <source>
        <dbReference type="EMBL" id="KOS18131.1"/>
    </source>
</evidence>
<dbReference type="FunFam" id="3.40.1090.10:FF:000010">
    <property type="entry name" value="Lysophospholipase"/>
    <property type="match status" value="1"/>
</dbReference>
<evidence type="ECO:0000259" key="12">
    <source>
        <dbReference type="PROSITE" id="PS51210"/>
    </source>
</evidence>
<keyword evidence="4 9" id="KW-0378">Hydrolase</keyword>
<dbReference type="GO" id="GO:0046475">
    <property type="term" value="P:glycerophospholipid catabolic process"/>
    <property type="evidence" value="ECO:0007669"/>
    <property type="project" value="TreeGrafter"/>
</dbReference>
<dbReference type="Gene3D" id="3.40.1090.10">
    <property type="entry name" value="Cytosolic phospholipase A2 catalytic domain"/>
    <property type="match status" value="1"/>
</dbReference>
<dbReference type="GO" id="GO:0004623">
    <property type="term" value="F:phospholipase A2 activity"/>
    <property type="evidence" value="ECO:0007669"/>
    <property type="project" value="TreeGrafter"/>
</dbReference>
<comment type="catalytic activity">
    <reaction evidence="8 10">
        <text>a 1-acyl-sn-glycero-3-phosphocholine + H2O = sn-glycerol 3-phosphocholine + a fatty acid + H(+)</text>
        <dbReference type="Rhea" id="RHEA:15177"/>
        <dbReference type="ChEBI" id="CHEBI:15377"/>
        <dbReference type="ChEBI" id="CHEBI:15378"/>
        <dbReference type="ChEBI" id="CHEBI:16870"/>
        <dbReference type="ChEBI" id="CHEBI:28868"/>
        <dbReference type="ChEBI" id="CHEBI:58168"/>
        <dbReference type="EC" id="3.1.1.5"/>
    </reaction>
</comment>
<dbReference type="PANTHER" id="PTHR10728:SF33">
    <property type="entry name" value="LYSOPHOSPHOLIPASE 1-RELATED"/>
    <property type="match status" value="1"/>
</dbReference>
<dbReference type="InterPro" id="IPR002642">
    <property type="entry name" value="LysoPLipase_cat_dom"/>
</dbReference>
<evidence type="ECO:0000256" key="3">
    <source>
        <dbReference type="ARBA" id="ARBA00022729"/>
    </source>
</evidence>
<dbReference type="Proteomes" id="UP000053831">
    <property type="component" value="Unassembled WGS sequence"/>
</dbReference>
<evidence type="ECO:0000256" key="7">
    <source>
        <dbReference type="ARBA" id="ARBA00023180"/>
    </source>
</evidence>
<organism evidence="13 14">
    <name type="scientific">Escovopsis weberi</name>
    <dbReference type="NCBI Taxonomy" id="150374"/>
    <lineage>
        <taxon>Eukaryota</taxon>
        <taxon>Fungi</taxon>
        <taxon>Dikarya</taxon>
        <taxon>Ascomycota</taxon>
        <taxon>Pezizomycotina</taxon>
        <taxon>Sordariomycetes</taxon>
        <taxon>Hypocreomycetidae</taxon>
        <taxon>Hypocreales</taxon>
        <taxon>Hypocreaceae</taxon>
        <taxon>Escovopsis</taxon>
    </lineage>
</organism>
<dbReference type="InterPro" id="IPR016035">
    <property type="entry name" value="Acyl_Trfase/lysoPLipase"/>
</dbReference>
<keyword evidence="14" id="KW-1185">Reference proteome</keyword>
<name>A0A0M8N1Z0_ESCWE</name>
<dbReference type="SMART" id="SM00022">
    <property type="entry name" value="PLAc"/>
    <property type="match status" value="1"/>
</dbReference>
<dbReference type="EC" id="3.1.1.5" evidence="2 10"/>
<evidence type="ECO:0000256" key="6">
    <source>
        <dbReference type="ARBA" id="ARBA00023098"/>
    </source>
</evidence>
<dbReference type="STRING" id="150374.A0A0M8N1Z0"/>
<feature type="compositionally biased region" description="Basic and acidic residues" evidence="11">
    <location>
        <begin position="13"/>
        <end position="24"/>
    </location>
</feature>
<feature type="region of interest" description="Disordered" evidence="11">
    <location>
        <begin position="1"/>
        <end position="32"/>
    </location>
</feature>
<dbReference type="GO" id="GO:0004622">
    <property type="term" value="F:phosphatidylcholine lysophospholipase activity"/>
    <property type="evidence" value="ECO:0007669"/>
    <property type="project" value="UniProtKB-EC"/>
</dbReference>
<evidence type="ECO:0000313" key="14">
    <source>
        <dbReference type="Proteomes" id="UP000053831"/>
    </source>
</evidence>
<dbReference type="OrthoDB" id="4084751at2759"/>
<evidence type="ECO:0000256" key="1">
    <source>
        <dbReference type="ARBA" id="ARBA00008780"/>
    </source>
</evidence>
<evidence type="ECO:0000256" key="4">
    <source>
        <dbReference type="ARBA" id="ARBA00022801"/>
    </source>
</evidence>
<sequence>MEPATFDSISLADTEHLSHQRRATDQSPRGYEPSFIDCPDDRPVIRVGSDLSPQELKWLPQRRNNTIDPIRGFLERASIPGFDSEVYLANVEKDATALPNIGIAISGGGYRAMLNGAGAIAAWDDRSPGSTNPGNLGGLLQSATYLSGLSGGNWLTGSIYANNFTTVQAAVASQAIWQFGDSILEGPQQYSLLSYYKSVFDAVNSKGSAGFSRSVTDWWGRMLSYQLLDAPNGGPGITFSSIASDTGFALGQTPLPISVANGRAPGQTIMSVNSTIIEINPWEMGSSDRSLNGYVPLRYAGSKFVNGSIPNNESCVIGFDNAGFVMGTSSSFFNHIILYLTDNTTDVVPAGTPDFAVKVLEEILEALGNDENDIADWTPNPFFGWNPKSNPSADSGRLTLVDGGEDLQSIPYWPHLIEDRKVDVVFSIDSSADTDTWWPNGVSAVATYERAIANVADGMGFPFIPGQDTFLNLGLNSRPTFFGCDSGNTTGPSPLIVYLPNYPYYYHSNISTFALSIEDDVRNAIISNGWAVATQANSTRDAQWPVCVGCAMLARSFERTRTAVPDACAQCFDRYCWNGTLAEHMPERYDPEYFGKPIKTGDSGSARLAGSAGMAMAMAAAVAVMTL</sequence>
<feature type="domain" description="PLA2c" evidence="12">
    <location>
        <begin position="37"/>
        <end position="582"/>
    </location>
</feature>
<evidence type="ECO:0000256" key="11">
    <source>
        <dbReference type="SAM" id="MobiDB-lite"/>
    </source>
</evidence>
<dbReference type="GO" id="GO:0005829">
    <property type="term" value="C:cytosol"/>
    <property type="evidence" value="ECO:0007669"/>
    <property type="project" value="TreeGrafter"/>
</dbReference>
<dbReference type="PROSITE" id="PS51210">
    <property type="entry name" value="PLA2C"/>
    <property type="match status" value="1"/>
</dbReference>
<comment type="similarity">
    <text evidence="1 10">Belongs to the lysophospholipase family.</text>
</comment>
<evidence type="ECO:0000256" key="5">
    <source>
        <dbReference type="ARBA" id="ARBA00022963"/>
    </source>
</evidence>
<evidence type="ECO:0000256" key="9">
    <source>
        <dbReference type="PROSITE-ProRule" id="PRU00555"/>
    </source>
</evidence>
<dbReference type="GO" id="GO:0005783">
    <property type="term" value="C:endoplasmic reticulum"/>
    <property type="evidence" value="ECO:0007669"/>
    <property type="project" value="TreeGrafter"/>
</dbReference>
<dbReference type="AlphaFoldDB" id="A0A0M8N1Z0"/>
<comment type="caution">
    <text evidence="13">The sequence shown here is derived from an EMBL/GenBank/DDBJ whole genome shotgun (WGS) entry which is preliminary data.</text>
</comment>
<evidence type="ECO:0000256" key="2">
    <source>
        <dbReference type="ARBA" id="ARBA00013274"/>
    </source>
</evidence>